<name>A0AAN9BYM3_9CAEN</name>
<dbReference type="AlphaFoldDB" id="A0AAN9BYM3"/>
<protein>
    <submittedName>
        <fullName evidence="6">Uncharacterized protein</fullName>
    </submittedName>
</protein>
<evidence type="ECO:0000256" key="3">
    <source>
        <dbReference type="ARBA" id="ARBA00022989"/>
    </source>
</evidence>
<keyword evidence="2 5" id="KW-0812">Transmembrane</keyword>
<organism evidence="6 7">
    <name type="scientific">Littorina saxatilis</name>
    <dbReference type="NCBI Taxonomy" id="31220"/>
    <lineage>
        <taxon>Eukaryota</taxon>
        <taxon>Metazoa</taxon>
        <taxon>Spiralia</taxon>
        <taxon>Lophotrochozoa</taxon>
        <taxon>Mollusca</taxon>
        <taxon>Gastropoda</taxon>
        <taxon>Caenogastropoda</taxon>
        <taxon>Littorinimorpha</taxon>
        <taxon>Littorinoidea</taxon>
        <taxon>Littorinidae</taxon>
        <taxon>Littorina</taxon>
    </lineage>
</organism>
<dbReference type="Proteomes" id="UP001374579">
    <property type="component" value="Unassembled WGS sequence"/>
</dbReference>
<evidence type="ECO:0000313" key="7">
    <source>
        <dbReference type="Proteomes" id="UP001374579"/>
    </source>
</evidence>
<feature type="transmembrane region" description="Helical" evidence="5">
    <location>
        <begin position="12"/>
        <end position="36"/>
    </location>
</feature>
<keyword evidence="3 5" id="KW-1133">Transmembrane helix</keyword>
<dbReference type="PANTHER" id="PTHR23507:SF1">
    <property type="entry name" value="FI18259P1-RELATED"/>
    <property type="match status" value="1"/>
</dbReference>
<evidence type="ECO:0000256" key="5">
    <source>
        <dbReference type="SAM" id="Phobius"/>
    </source>
</evidence>
<evidence type="ECO:0000313" key="6">
    <source>
        <dbReference type="EMBL" id="KAK7113954.1"/>
    </source>
</evidence>
<reference evidence="6 7" key="1">
    <citation type="submission" date="2024-02" db="EMBL/GenBank/DDBJ databases">
        <title>Chromosome-scale genome assembly of the rough periwinkle Littorina saxatilis.</title>
        <authorList>
            <person name="De Jode A."/>
            <person name="Faria R."/>
            <person name="Formenti G."/>
            <person name="Sims Y."/>
            <person name="Smith T.P."/>
            <person name="Tracey A."/>
            <person name="Wood J.M.D."/>
            <person name="Zagrodzka Z.B."/>
            <person name="Johannesson K."/>
            <person name="Butlin R.K."/>
            <person name="Leder E.H."/>
        </authorList>
    </citation>
    <scope>NUCLEOTIDE SEQUENCE [LARGE SCALE GENOMIC DNA]</scope>
    <source>
        <strain evidence="6">Snail1</strain>
        <tissue evidence="6">Muscle</tissue>
    </source>
</reference>
<dbReference type="PANTHER" id="PTHR23507">
    <property type="entry name" value="ZGC:174356"/>
    <property type="match status" value="1"/>
</dbReference>
<accession>A0AAN9BYM3</accession>
<evidence type="ECO:0000256" key="4">
    <source>
        <dbReference type="ARBA" id="ARBA00023136"/>
    </source>
</evidence>
<comment type="subcellular location">
    <subcellularLocation>
        <location evidence="1">Membrane</location>
        <topology evidence="1">Multi-pass membrane protein</topology>
    </subcellularLocation>
</comment>
<proteinExistence type="predicted"/>
<evidence type="ECO:0000256" key="1">
    <source>
        <dbReference type="ARBA" id="ARBA00004141"/>
    </source>
</evidence>
<dbReference type="GO" id="GO:0022857">
    <property type="term" value="F:transmembrane transporter activity"/>
    <property type="evidence" value="ECO:0007669"/>
    <property type="project" value="TreeGrafter"/>
</dbReference>
<gene>
    <name evidence="6" type="ORF">V1264_000100</name>
</gene>
<dbReference type="EMBL" id="JBAMIC010000001">
    <property type="protein sequence ID" value="KAK7113954.1"/>
    <property type="molecule type" value="Genomic_DNA"/>
</dbReference>
<keyword evidence="7" id="KW-1185">Reference proteome</keyword>
<keyword evidence="4 5" id="KW-0472">Membrane</keyword>
<evidence type="ECO:0000256" key="2">
    <source>
        <dbReference type="ARBA" id="ARBA00022692"/>
    </source>
</evidence>
<sequence length="86" mass="9035">MSQRAPPGKQGSLFAGLSVLETACMVLGGLIFNNVYSATVTVFRGATFFLTSAIAALGALLMVAYIVVIRRSDNCRTYTGTIQGPS</sequence>
<comment type="caution">
    <text evidence="6">The sequence shown here is derived from an EMBL/GenBank/DDBJ whole genome shotgun (WGS) entry which is preliminary data.</text>
</comment>
<feature type="transmembrane region" description="Helical" evidence="5">
    <location>
        <begin position="48"/>
        <end position="68"/>
    </location>
</feature>
<dbReference type="GO" id="GO:0016020">
    <property type="term" value="C:membrane"/>
    <property type="evidence" value="ECO:0007669"/>
    <property type="project" value="UniProtKB-SubCell"/>
</dbReference>